<dbReference type="SUPFAM" id="SSF55931">
    <property type="entry name" value="Glutamine synthetase/guanido kinase"/>
    <property type="match status" value="1"/>
</dbReference>
<dbReference type="PROSITE" id="PS51987">
    <property type="entry name" value="GS_CATALYTIC"/>
    <property type="match status" value="1"/>
</dbReference>
<dbReference type="AlphaFoldDB" id="A0A543PKA9"/>
<organism evidence="6 7">
    <name type="scientific">Humibacillus xanthopallidus</name>
    <dbReference type="NCBI Taxonomy" id="412689"/>
    <lineage>
        <taxon>Bacteria</taxon>
        <taxon>Bacillati</taxon>
        <taxon>Actinomycetota</taxon>
        <taxon>Actinomycetes</taxon>
        <taxon>Micrococcales</taxon>
        <taxon>Intrasporangiaceae</taxon>
        <taxon>Humibacillus</taxon>
    </lineage>
</organism>
<dbReference type="Pfam" id="PF00120">
    <property type="entry name" value="Gln-synt_C"/>
    <property type="match status" value="1"/>
</dbReference>
<comment type="caution">
    <text evidence="6">The sequence shown here is derived from an EMBL/GenBank/DDBJ whole genome shotgun (WGS) entry which is preliminary data.</text>
</comment>
<dbReference type="Gene3D" id="3.30.590.10">
    <property type="entry name" value="Glutamine synthetase/guanido kinase, catalytic domain"/>
    <property type="match status" value="1"/>
</dbReference>
<dbReference type="SMART" id="SM01230">
    <property type="entry name" value="Gln-synt_C"/>
    <property type="match status" value="1"/>
</dbReference>
<evidence type="ECO:0000256" key="3">
    <source>
        <dbReference type="PROSITE-ProRule" id="PRU01331"/>
    </source>
</evidence>
<reference evidence="6 7" key="1">
    <citation type="submission" date="2019-06" db="EMBL/GenBank/DDBJ databases">
        <title>Sequencing the genomes of 1000 actinobacteria strains.</title>
        <authorList>
            <person name="Klenk H.-P."/>
        </authorList>
    </citation>
    <scope>NUCLEOTIDE SEQUENCE [LARGE SCALE GENOMIC DNA]</scope>
    <source>
        <strain evidence="6 7">DSM 21776</strain>
    </source>
</reference>
<dbReference type="OrthoDB" id="3277468at2"/>
<dbReference type="GO" id="GO:0006542">
    <property type="term" value="P:glutamine biosynthetic process"/>
    <property type="evidence" value="ECO:0007669"/>
    <property type="project" value="TreeGrafter"/>
</dbReference>
<dbReference type="PANTHER" id="PTHR43785">
    <property type="entry name" value="GAMMA-GLUTAMYLPUTRESCINE SYNTHETASE"/>
    <property type="match status" value="1"/>
</dbReference>
<dbReference type="InterPro" id="IPR014746">
    <property type="entry name" value="Gln_synth/guanido_kin_cat_dom"/>
</dbReference>
<feature type="domain" description="GS catalytic" evidence="5">
    <location>
        <begin position="115"/>
        <end position="456"/>
    </location>
</feature>
<evidence type="ECO:0000313" key="6">
    <source>
        <dbReference type="EMBL" id="TQN44493.1"/>
    </source>
</evidence>
<name>A0A543PKA9_9MICO</name>
<dbReference type="PANTHER" id="PTHR43785:SF12">
    <property type="entry name" value="TYPE-1 GLUTAMINE SYNTHETASE 2"/>
    <property type="match status" value="1"/>
</dbReference>
<dbReference type="EMBL" id="VFQF01000003">
    <property type="protein sequence ID" value="TQN44493.1"/>
    <property type="molecule type" value="Genomic_DNA"/>
</dbReference>
<evidence type="ECO:0000259" key="5">
    <source>
        <dbReference type="PROSITE" id="PS51987"/>
    </source>
</evidence>
<keyword evidence="2" id="KW-0436">Ligase</keyword>
<accession>A0A543PKA9</accession>
<sequence length="456" mass="47242">MSVSEGTSAADLTEVLGREGVCVVAGWATNAANLVHAKSMPVARTSAFVTAGAGMSPVHHGYALDGTIQLTPFYDAVGDLRMRLVPEAVRVLPGGLAAGPTHVVTQEGEPDPTAPRHVLTRVVERLGEQDLTALVGHELEFVLVAPDGSALPPGAWTPYGLSAVVDRSALIGELLEAADVAGLGIEQVHAEYGAHQLELSLAPQAPVEAADSVILLKTLIGIITRAHGLAASFSPVPFAGAVGNGAHQHLSLRSGGVNLLDDPPATLHQETAHGPTPTGGQAIAGILDGLLGAQAVLTGSILSGPRLRPGMWSGATLCWGTENREAAVRYLRAGPANPHGANIEIKVVDTSANPYLATAVLLGLALDGIEHELPLPPEIVRDTGRLDDAARAEAGLSLVLDDQETILDAFAGSVAERVLGEHAAAALLAVRLHEVTAFADLDAEQLCERLRLRWSI</sequence>
<dbReference type="GO" id="GO:0004356">
    <property type="term" value="F:glutamine synthetase activity"/>
    <property type="evidence" value="ECO:0007669"/>
    <property type="project" value="InterPro"/>
</dbReference>
<protein>
    <submittedName>
        <fullName evidence="6">Glutamine synthetase</fullName>
    </submittedName>
</protein>
<dbReference type="RefSeq" id="WP_141823840.1">
    <property type="nucleotide sequence ID" value="NZ_BAAAQC010000010.1"/>
</dbReference>
<gene>
    <name evidence="6" type="ORF">FHX52_3708</name>
</gene>
<evidence type="ECO:0000313" key="7">
    <source>
        <dbReference type="Proteomes" id="UP000320085"/>
    </source>
</evidence>
<evidence type="ECO:0000256" key="1">
    <source>
        <dbReference type="ARBA" id="ARBA00009897"/>
    </source>
</evidence>
<evidence type="ECO:0000256" key="2">
    <source>
        <dbReference type="ARBA" id="ARBA00022598"/>
    </source>
</evidence>
<dbReference type="InterPro" id="IPR008146">
    <property type="entry name" value="Gln_synth_cat_dom"/>
</dbReference>
<proteinExistence type="inferred from homology"/>
<evidence type="ECO:0000256" key="4">
    <source>
        <dbReference type="RuleBase" id="RU000384"/>
    </source>
</evidence>
<comment type="similarity">
    <text evidence="1 3 4">Belongs to the glutamine synthetase family.</text>
</comment>
<dbReference type="Proteomes" id="UP000320085">
    <property type="component" value="Unassembled WGS sequence"/>
</dbReference>